<dbReference type="EMBL" id="PZQS01000003">
    <property type="protein sequence ID" value="PVD33544.1"/>
    <property type="molecule type" value="Genomic_DNA"/>
</dbReference>
<accession>A0A2T7PJH3</accession>
<evidence type="ECO:0000313" key="3">
    <source>
        <dbReference type="Proteomes" id="UP000245119"/>
    </source>
</evidence>
<reference evidence="2 3" key="1">
    <citation type="submission" date="2018-04" db="EMBL/GenBank/DDBJ databases">
        <title>The genome of golden apple snail Pomacea canaliculata provides insight into stress tolerance and invasive adaptation.</title>
        <authorList>
            <person name="Liu C."/>
            <person name="Liu B."/>
            <person name="Ren Y."/>
            <person name="Zhang Y."/>
            <person name="Wang H."/>
            <person name="Li S."/>
            <person name="Jiang F."/>
            <person name="Yin L."/>
            <person name="Zhang G."/>
            <person name="Qian W."/>
            <person name="Fan W."/>
        </authorList>
    </citation>
    <scope>NUCLEOTIDE SEQUENCE [LARGE SCALE GENOMIC DNA]</scope>
    <source>
        <strain evidence="2">SZHN2017</strain>
        <tissue evidence="2">Muscle</tissue>
    </source>
</reference>
<name>A0A2T7PJH3_POMCA</name>
<gene>
    <name evidence="2" type="ORF">C0Q70_04801</name>
</gene>
<keyword evidence="3" id="KW-1185">Reference proteome</keyword>
<evidence type="ECO:0000256" key="1">
    <source>
        <dbReference type="SAM" id="MobiDB-lite"/>
    </source>
</evidence>
<feature type="compositionally biased region" description="Polar residues" evidence="1">
    <location>
        <begin position="28"/>
        <end position="37"/>
    </location>
</feature>
<dbReference type="AlphaFoldDB" id="A0A2T7PJH3"/>
<protein>
    <submittedName>
        <fullName evidence="2">Uncharacterized protein</fullName>
    </submittedName>
</protein>
<feature type="region of interest" description="Disordered" evidence="1">
    <location>
        <begin position="21"/>
        <end position="42"/>
    </location>
</feature>
<evidence type="ECO:0000313" key="2">
    <source>
        <dbReference type="EMBL" id="PVD33544.1"/>
    </source>
</evidence>
<proteinExistence type="predicted"/>
<dbReference type="Proteomes" id="UP000245119">
    <property type="component" value="Linkage Group LG3"/>
</dbReference>
<comment type="caution">
    <text evidence="2">The sequence shown here is derived from an EMBL/GenBank/DDBJ whole genome shotgun (WGS) entry which is preliminary data.</text>
</comment>
<organism evidence="2 3">
    <name type="scientific">Pomacea canaliculata</name>
    <name type="common">Golden apple snail</name>
    <dbReference type="NCBI Taxonomy" id="400727"/>
    <lineage>
        <taxon>Eukaryota</taxon>
        <taxon>Metazoa</taxon>
        <taxon>Spiralia</taxon>
        <taxon>Lophotrochozoa</taxon>
        <taxon>Mollusca</taxon>
        <taxon>Gastropoda</taxon>
        <taxon>Caenogastropoda</taxon>
        <taxon>Architaenioglossa</taxon>
        <taxon>Ampullarioidea</taxon>
        <taxon>Ampullariidae</taxon>
        <taxon>Pomacea</taxon>
    </lineage>
</organism>
<sequence>MVPPVSSLGMQFYFPLLSEMKSSNSSSQKNLRTGQRSESTRGHATVSAHVQCEVSYFFLLSHLSLLAPGCKGSIVPLVF</sequence>